<feature type="transmembrane region" description="Helical" evidence="1">
    <location>
        <begin position="50"/>
        <end position="68"/>
    </location>
</feature>
<accession>A0A4R5C7V3</accession>
<evidence type="ECO:0000313" key="2">
    <source>
        <dbReference type="EMBL" id="TDD94190.1"/>
    </source>
</evidence>
<protein>
    <submittedName>
        <fullName evidence="2">Uncharacterized protein</fullName>
    </submittedName>
</protein>
<keyword evidence="1" id="KW-1133">Transmembrane helix</keyword>
<evidence type="ECO:0000256" key="1">
    <source>
        <dbReference type="SAM" id="Phobius"/>
    </source>
</evidence>
<evidence type="ECO:0000313" key="3">
    <source>
        <dbReference type="Proteomes" id="UP000295479"/>
    </source>
</evidence>
<dbReference type="RefSeq" id="WP_132009114.1">
    <property type="nucleotide sequence ID" value="NZ_SMFK01000018.1"/>
</dbReference>
<dbReference type="AlphaFoldDB" id="A0A4R5C7V3"/>
<sequence>MKTFKLENETKIETGFKTPENYFDTFSARVMEQLPKEEPKVISIYEKSKIWMYGVAAILIIGLSIPVYTNYFQKSTEIDTVTIENYITYQSSVSGSDIVNLLDEKDIQNMSIDLNIDDAAIENELISNKNLEQYLLN</sequence>
<gene>
    <name evidence="2" type="ORF">E0F76_17255</name>
</gene>
<keyword evidence="1" id="KW-0472">Membrane</keyword>
<keyword evidence="3" id="KW-1185">Reference proteome</keyword>
<keyword evidence="1" id="KW-0812">Transmembrane</keyword>
<name>A0A4R5C7V3_9FLAO</name>
<dbReference type="EMBL" id="SMFK01000018">
    <property type="protein sequence ID" value="TDD94190.1"/>
    <property type="molecule type" value="Genomic_DNA"/>
</dbReference>
<reference evidence="2 3" key="1">
    <citation type="submission" date="2019-03" db="EMBL/GenBank/DDBJ databases">
        <title>Flavobacterium AR-3-4 sp. nov. isolated from arctic soil.</title>
        <authorList>
            <person name="Chaudhary D.K."/>
        </authorList>
    </citation>
    <scope>NUCLEOTIDE SEQUENCE [LARGE SCALE GENOMIC DNA]</scope>
    <source>
        <strain evidence="2 3">AR-3-4</strain>
    </source>
</reference>
<proteinExistence type="predicted"/>
<comment type="caution">
    <text evidence="2">The sequence shown here is derived from an EMBL/GenBank/DDBJ whole genome shotgun (WGS) entry which is preliminary data.</text>
</comment>
<dbReference type="Proteomes" id="UP000295479">
    <property type="component" value="Unassembled WGS sequence"/>
</dbReference>
<dbReference type="OrthoDB" id="981524at2"/>
<organism evidence="2 3">
    <name type="scientific">Flavobacterium cellulosilyticum</name>
    <dbReference type="NCBI Taxonomy" id="2541731"/>
    <lineage>
        <taxon>Bacteria</taxon>
        <taxon>Pseudomonadati</taxon>
        <taxon>Bacteroidota</taxon>
        <taxon>Flavobacteriia</taxon>
        <taxon>Flavobacteriales</taxon>
        <taxon>Flavobacteriaceae</taxon>
        <taxon>Flavobacterium</taxon>
    </lineage>
</organism>